<dbReference type="PANTHER" id="PTHR45775">
    <property type="entry name" value="RAD, GEM/KIR FAMILY MEMBER 2, ISOFORM C"/>
    <property type="match status" value="1"/>
</dbReference>
<dbReference type="PANTHER" id="PTHR45775:SF6">
    <property type="entry name" value="RAD, GEM_KIR FAMILY MEMBER 2, ISOFORM C"/>
    <property type="match status" value="1"/>
</dbReference>
<dbReference type="SUPFAM" id="SSF52540">
    <property type="entry name" value="P-loop containing nucleoside triphosphate hydrolases"/>
    <property type="match status" value="1"/>
</dbReference>
<dbReference type="InterPro" id="IPR051641">
    <property type="entry name" value="RGK_GTP-binding_reg"/>
</dbReference>
<keyword evidence="3" id="KW-1185">Reference proteome</keyword>
<proteinExistence type="predicted"/>
<feature type="compositionally biased region" description="Polar residues" evidence="1">
    <location>
        <begin position="57"/>
        <end position="78"/>
    </location>
</feature>
<reference evidence="2 3" key="1">
    <citation type="submission" date="2023-09" db="EMBL/GenBank/DDBJ databases">
        <title>Genomes of two closely related lineages of the louse Polyplax serrata with different host specificities.</title>
        <authorList>
            <person name="Martinu J."/>
            <person name="Tarabai H."/>
            <person name="Stefka J."/>
            <person name="Hypsa V."/>
        </authorList>
    </citation>
    <scope>NUCLEOTIDE SEQUENCE [LARGE SCALE GENOMIC DNA]</scope>
    <source>
        <strain evidence="2">98ZLc_SE</strain>
    </source>
</reference>
<dbReference type="Proteomes" id="UP001359485">
    <property type="component" value="Unassembled WGS sequence"/>
</dbReference>
<gene>
    <name evidence="2" type="ORF">RUM44_011692</name>
</gene>
<accession>A0ABR1AQR6</accession>
<sequence length="168" mass="18704">MLSKPMLAQTRRNDDGIEYYRLRSFSITPNGIFNLGDSFKSRRSLSINSVNSSESSQTDFSLTQRSRLPSTASQNSTGILEDLNNPVPTFRVAMLGASGVGKTAFTYQFTTSEYICAYDTSLDENIALFGPTHIKENVGKGLFSDIRNEAHWQSQICTIYTKHVPCLV</sequence>
<feature type="region of interest" description="Disordered" evidence="1">
    <location>
        <begin position="50"/>
        <end position="79"/>
    </location>
</feature>
<comment type="caution">
    <text evidence="2">The sequence shown here is derived from an EMBL/GenBank/DDBJ whole genome shotgun (WGS) entry which is preliminary data.</text>
</comment>
<evidence type="ECO:0000256" key="1">
    <source>
        <dbReference type="SAM" id="MobiDB-lite"/>
    </source>
</evidence>
<evidence type="ECO:0000313" key="3">
    <source>
        <dbReference type="Proteomes" id="UP001359485"/>
    </source>
</evidence>
<dbReference type="InterPro" id="IPR027417">
    <property type="entry name" value="P-loop_NTPase"/>
</dbReference>
<name>A0ABR1AQR6_POLSC</name>
<dbReference type="Gene3D" id="3.40.50.300">
    <property type="entry name" value="P-loop containing nucleotide triphosphate hydrolases"/>
    <property type="match status" value="1"/>
</dbReference>
<organism evidence="2 3">
    <name type="scientific">Polyplax serrata</name>
    <name type="common">Common mouse louse</name>
    <dbReference type="NCBI Taxonomy" id="468196"/>
    <lineage>
        <taxon>Eukaryota</taxon>
        <taxon>Metazoa</taxon>
        <taxon>Ecdysozoa</taxon>
        <taxon>Arthropoda</taxon>
        <taxon>Hexapoda</taxon>
        <taxon>Insecta</taxon>
        <taxon>Pterygota</taxon>
        <taxon>Neoptera</taxon>
        <taxon>Paraneoptera</taxon>
        <taxon>Psocodea</taxon>
        <taxon>Troctomorpha</taxon>
        <taxon>Phthiraptera</taxon>
        <taxon>Anoplura</taxon>
        <taxon>Polyplacidae</taxon>
        <taxon>Polyplax</taxon>
    </lineage>
</organism>
<dbReference type="EMBL" id="JAWJWF010000046">
    <property type="protein sequence ID" value="KAK6624828.1"/>
    <property type="molecule type" value="Genomic_DNA"/>
</dbReference>
<protein>
    <submittedName>
        <fullName evidence="2">Uncharacterized protein</fullName>
    </submittedName>
</protein>
<evidence type="ECO:0000313" key="2">
    <source>
        <dbReference type="EMBL" id="KAK6624828.1"/>
    </source>
</evidence>